<dbReference type="PANTHER" id="PTHR47471">
    <property type="entry name" value="GYF DOMAIN-CONTAINING PROTEIN"/>
    <property type="match status" value="1"/>
</dbReference>
<dbReference type="Gramene" id="Kaladp0095s0719.1.v1.1">
    <property type="protein sequence ID" value="Kaladp0095s0719.1.v1.1"/>
    <property type="gene ID" value="Kaladp0095s0719.v1.1"/>
</dbReference>
<keyword evidence="3" id="KW-1185">Reference proteome</keyword>
<sequence length="264" mass="28458">MQHDNQNLTLPEPLSSTNSESTDDFDFIQAKDTKKNHKKSGKAKGASSKGVSPSPDLSLGSSPIEKIKTSRRVNQEKEYLSEFPQPATHSSQGVKSSTPLEGSIGGLAKQKSVAGRTSDNSHSSSPQSSLEGRKDAMSKQADTSFLEFCSKQSRSEAEILLVVNLGSFDPDHEFIDKFLNFKELLPADVLDIVFRSQNGHKGTSSSEPTSFGTESIMESGTQEPSIKGGGKTKNKKVKKVSPSVLGFNVVSNSIMMGEIQTVED</sequence>
<feature type="compositionally biased region" description="Basic and acidic residues" evidence="1">
    <location>
        <begin position="65"/>
        <end position="80"/>
    </location>
</feature>
<feature type="compositionally biased region" description="Polar residues" evidence="1">
    <location>
        <begin position="1"/>
        <end position="20"/>
    </location>
</feature>
<reference evidence="2" key="1">
    <citation type="submission" date="2021-01" db="UniProtKB">
        <authorList>
            <consortium name="EnsemblPlants"/>
        </authorList>
    </citation>
    <scope>IDENTIFICATION</scope>
</reference>
<feature type="compositionally biased region" description="Polar residues" evidence="1">
    <location>
        <begin position="87"/>
        <end position="100"/>
    </location>
</feature>
<feature type="compositionally biased region" description="Low complexity" evidence="1">
    <location>
        <begin position="118"/>
        <end position="129"/>
    </location>
</feature>
<dbReference type="EnsemblPlants" id="Kaladp0095s0719.1.v1.1">
    <property type="protein sequence ID" value="Kaladp0095s0719.1.v1.1"/>
    <property type="gene ID" value="Kaladp0095s0719.v1.1"/>
</dbReference>
<evidence type="ECO:0000313" key="3">
    <source>
        <dbReference type="Proteomes" id="UP000594263"/>
    </source>
</evidence>
<feature type="region of interest" description="Disordered" evidence="1">
    <location>
        <begin position="1"/>
        <end position="137"/>
    </location>
</feature>
<feature type="compositionally biased region" description="Polar residues" evidence="1">
    <location>
        <begin position="198"/>
        <end position="224"/>
    </location>
</feature>
<accession>A0A7N0V3T7</accession>
<evidence type="ECO:0000256" key="1">
    <source>
        <dbReference type="SAM" id="MobiDB-lite"/>
    </source>
</evidence>
<evidence type="ECO:0000313" key="2">
    <source>
        <dbReference type="EnsemblPlants" id="Kaladp0095s0719.1.v1.1"/>
    </source>
</evidence>
<feature type="compositionally biased region" description="Low complexity" evidence="1">
    <location>
        <begin position="43"/>
        <end position="63"/>
    </location>
</feature>
<name>A0A7N0V3T7_KALFE</name>
<dbReference type="AlphaFoldDB" id="A0A7N0V3T7"/>
<feature type="region of interest" description="Disordered" evidence="1">
    <location>
        <begin position="198"/>
        <end position="237"/>
    </location>
</feature>
<protein>
    <submittedName>
        <fullName evidence="2">Uncharacterized protein</fullName>
    </submittedName>
</protein>
<proteinExistence type="predicted"/>
<organism evidence="2 3">
    <name type="scientific">Kalanchoe fedtschenkoi</name>
    <name type="common">Lavender scallops</name>
    <name type="synonym">South American air plant</name>
    <dbReference type="NCBI Taxonomy" id="63787"/>
    <lineage>
        <taxon>Eukaryota</taxon>
        <taxon>Viridiplantae</taxon>
        <taxon>Streptophyta</taxon>
        <taxon>Embryophyta</taxon>
        <taxon>Tracheophyta</taxon>
        <taxon>Spermatophyta</taxon>
        <taxon>Magnoliopsida</taxon>
        <taxon>eudicotyledons</taxon>
        <taxon>Gunneridae</taxon>
        <taxon>Pentapetalae</taxon>
        <taxon>Saxifragales</taxon>
        <taxon>Crassulaceae</taxon>
        <taxon>Kalanchoe</taxon>
    </lineage>
</organism>
<dbReference type="PANTHER" id="PTHR47471:SF1">
    <property type="entry name" value="PROTEIN ESSENTIAL FOR POTEXVIRUS ACCUMULATION 1"/>
    <property type="match status" value="1"/>
</dbReference>
<dbReference type="Proteomes" id="UP000594263">
    <property type="component" value="Unplaced"/>
</dbReference>